<reference evidence="1 2" key="1">
    <citation type="submission" date="2016-07" db="EMBL/GenBank/DDBJ databases">
        <title>Multi-omics approach to identify versatile polysaccharide utilization systems of a marine flavobacterium Gramella flava.</title>
        <authorList>
            <person name="Tang K."/>
        </authorList>
    </citation>
    <scope>NUCLEOTIDE SEQUENCE [LARGE SCALE GENOMIC DNA]</scope>
    <source>
        <strain evidence="1 2">JLT2011</strain>
    </source>
</reference>
<proteinExistence type="predicted"/>
<protein>
    <submittedName>
        <fullName evidence="1">Uncharacterized protein</fullName>
    </submittedName>
</protein>
<evidence type="ECO:0000313" key="2">
    <source>
        <dbReference type="Proteomes" id="UP000186230"/>
    </source>
</evidence>
<name>A0A1L7I6E9_9FLAO</name>
<gene>
    <name evidence="1" type="ORF">GRFL_2454</name>
</gene>
<dbReference type="STRING" id="1229726.GRFL_2454"/>
<dbReference type="EMBL" id="CP016359">
    <property type="protein sequence ID" value="APU69178.1"/>
    <property type="molecule type" value="Genomic_DNA"/>
</dbReference>
<dbReference type="KEGG" id="gfl:GRFL_2454"/>
<keyword evidence="2" id="KW-1185">Reference proteome</keyword>
<sequence length="44" mass="5249">MLHGHELRAAKILLFWRISEGLRKTFPCKRQPFLNQDSAKKRNL</sequence>
<evidence type="ECO:0000313" key="1">
    <source>
        <dbReference type="EMBL" id="APU69178.1"/>
    </source>
</evidence>
<organism evidence="1 2">
    <name type="scientific">Christiangramia flava JLT2011</name>
    <dbReference type="NCBI Taxonomy" id="1229726"/>
    <lineage>
        <taxon>Bacteria</taxon>
        <taxon>Pseudomonadati</taxon>
        <taxon>Bacteroidota</taxon>
        <taxon>Flavobacteriia</taxon>
        <taxon>Flavobacteriales</taxon>
        <taxon>Flavobacteriaceae</taxon>
        <taxon>Christiangramia</taxon>
    </lineage>
</organism>
<dbReference type="Proteomes" id="UP000186230">
    <property type="component" value="Chromosome"/>
</dbReference>
<accession>A0A1L7I6E9</accession>
<dbReference type="AlphaFoldDB" id="A0A1L7I6E9"/>